<evidence type="ECO:0000313" key="1">
    <source>
        <dbReference type="EMBL" id="QCD94525.1"/>
    </source>
</evidence>
<proteinExistence type="predicted"/>
<accession>A0A4D6M0D2</accession>
<gene>
    <name evidence="1" type="ORF">DEO72_LG5g2609</name>
</gene>
<evidence type="ECO:0008006" key="3">
    <source>
        <dbReference type="Google" id="ProtNLM"/>
    </source>
</evidence>
<protein>
    <recommendedName>
        <fullName evidence="3">Nucleic acid-binding</fullName>
    </recommendedName>
</protein>
<dbReference type="AlphaFoldDB" id="A0A4D6M0D2"/>
<organism evidence="1 2">
    <name type="scientific">Vigna unguiculata</name>
    <name type="common">Cowpea</name>
    <dbReference type="NCBI Taxonomy" id="3917"/>
    <lineage>
        <taxon>Eukaryota</taxon>
        <taxon>Viridiplantae</taxon>
        <taxon>Streptophyta</taxon>
        <taxon>Embryophyta</taxon>
        <taxon>Tracheophyta</taxon>
        <taxon>Spermatophyta</taxon>
        <taxon>Magnoliopsida</taxon>
        <taxon>eudicotyledons</taxon>
        <taxon>Gunneridae</taxon>
        <taxon>Pentapetalae</taxon>
        <taxon>rosids</taxon>
        <taxon>fabids</taxon>
        <taxon>Fabales</taxon>
        <taxon>Fabaceae</taxon>
        <taxon>Papilionoideae</taxon>
        <taxon>50 kb inversion clade</taxon>
        <taxon>NPAAA clade</taxon>
        <taxon>indigoferoid/millettioid clade</taxon>
        <taxon>Phaseoleae</taxon>
        <taxon>Vigna</taxon>
    </lineage>
</organism>
<keyword evidence="2" id="KW-1185">Reference proteome</keyword>
<evidence type="ECO:0000313" key="2">
    <source>
        <dbReference type="Proteomes" id="UP000501690"/>
    </source>
</evidence>
<name>A0A4D6M0D2_VIGUN</name>
<dbReference type="EMBL" id="CP039349">
    <property type="protein sequence ID" value="QCD94525.1"/>
    <property type="molecule type" value="Genomic_DNA"/>
</dbReference>
<sequence>MLDIIGVVDIVDEIVHSINVVFDLKDLRLVSLYVIGVVDNVEEKVHSKNVVFDLKDLSGVIIYCTLWDSYCEKLLTYWRTHDPKCFPEDLDVILGCTWAFKVKLEGKNRPASVMRVSTDVEIIDHVKALLGQEEASQVGECMVSGPSDIVPDICNSSAMVIGKCSNVSVCDLPTSSGTSLVNVIGMLDNVEEKGHSKNVVFDLKDLRMDNENTKSSTSARLKRKQIIQHKRMNATSHKELPMKGRHPTLVNEQRDIAGSRRKQQNLLQRFEATVNMVTTTNDSNMPTQLVQLEVIDELQLSQDNSDSSNSHVEADIDSSLMCLSSIVDDEPDIVLCMTPTKDVCASIDDVQDIPSSIMEFDFLEDIPLAQLSAIVTTKPIKSIKRRNYKCIKVASKNLLKYF</sequence>
<reference evidence="1 2" key="1">
    <citation type="submission" date="2019-04" db="EMBL/GenBank/DDBJ databases">
        <title>An improved genome assembly and genetic linkage map for asparagus bean, Vigna unguiculata ssp. sesquipedialis.</title>
        <authorList>
            <person name="Xia Q."/>
            <person name="Zhang R."/>
            <person name="Dong Y."/>
        </authorList>
    </citation>
    <scope>NUCLEOTIDE SEQUENCE [LARGE SCALE GENOMIC DNA]</scope>
    <source>
        <tissue evidence="1">Leaf</tissue>
    </source>
</reference>
<dbReference type="Proteomes" id="UP000501690">
    <property type="component" value="Linkage Group LG5"/>
</dbReference>